<feature type="domain" description="Major facilitator superfamily (MFS) profile" evidence="8">
    <location>
        <begin position="316"/>
        <end position="497"/>
    </location>
</feature>
<feature type="region of interest" description="Disordered" evidence="6">
    <location>
        <begin position="206"/>
        <end position="229"/>
    </location>
</feature>
<dbReference type="AlphaFoldDB" id="A0A8H7QRG5"/>
<dbReference type="OrthoDB" id="5989317at2759"/>
<feature type="transmembrane region" description="Helical" evidence="7">
    <location>
        <begin position="447"/>
        <end position="468"/>
    </location>
</feature>
<comment type="similarity">
    <text evidence="2">Belongs to the major facilitator superfamily. MFSD6 family.</text>
</comment>
<dbReference type="Pfam" id="PF12832">
    <property type="entry name" value="MFS_1_like"/>
    <property type="match status" value="1"/>
</dbReference>
<dbReference type="PANTHER" id="PTHR16172">
    <property type="entry name" value="MAJOR FACILITATOR SUPERFAMILY DOMAIN-CONTAINING PROTEIN 6-LIKE"/>
    <property type="match status" value="1"/>
</dbReference>
<keyword evidence="4 7" id="KW-1133">Transmembrane helix</keyword>
<dbReference type="InterPro" id="IPR020846">
    <property type="entry name" value="MFS_dom"/>
</dbReference>
<evidence type="ECO:0000256" key="5">
    <source>
        <dbReference type="ARBA" id="ARBA00023136"/>
    </source>
</evidence>
<feature type="region of interest" description="Disordered" evidence="6">
    <location>
        <begin position="169"/>
        <end position="193"/>
    </location>
</feature>
<dbReference type="GO" id="GO:0022857">
    <property type="term" value="F:transmembrane transporter activity"/>
    <property type="evidence" value="ECO:0007669"/>
    <property type="project" value="InterPro"/>
</dbReference>
<reference evidence="9" key="1">
    <citation type="submission" date="2020-12" db="EMBL/GenBank/DDBJ databases">
        <title>Metabolic potential, ecology and presence of endohyphal bacteria is reflected in genomic diversity of Mucoromycotina.</title>
        <authorList>
            <person name="Muszewska A."/>
            <person name="Okrasinska A."/>
            <person name="Steczkiewicz K."/>
            <person name="Drgas O."/>
            <person name="Orlowska M."/>
            <person name="Perlinska-Lenart U."/>
            <person name="Aleksandrzak-Piekarczyk T."/>
            <person name="Szatraj K."/>
            <person name="Zielenkiewicz U."/>
            <person name="Pilsyk S."/>
            <person name="Malc E."/>
            <person name="Mieczkowski P."/>
            <person name="Kruszewska J.S."/>
            <person name="Biernat P."/>
            <person name="Pawlowska J."/>
        </authorList>
    </citation>
    <scope>NUCLEOTIDE SEQUENCE</scope>
    <source>
        <strain evidence="9">WA0000017839</strain>
    </source>
</reference>
<comment type="subcellular location">
    <subcellularLocation>
        <location evidence="1">Membrane</location>
        <topology evidence="1">Multi-pass membrane protein</topology>
    </subcellularLocation>
</comment>
<sequence>MRVESLHLNSNQIGIVLAIAPFVQVVACPVWTWLADRYPKLHGPLMGILATIGGSSVLGLYFLPEMLTEMDERMMATCVLGFVFAFFGSPICALVDSAVLKILDDQKILYGNQRLWGSVSNGVHILVVGLLIAQYGINIAFAIFFVGLVSFVLLSILFVQFDKHMIHRSSHDNTNNSEDEETNSLLAGKSTPLTGTNYMYDPSSTTWSHYTTHPPRPSRRESQQSQNTRRESIANTLYLSDDQLHTLTNVTTTSLMAMDARIEANHELLQSDMAYPPLGLALSLIPTMDTSMSAFALLGQEDEYGIPEKAILKSYIVYTFMISILLYGISHSMISQFLFLLLKDLGMSPSIIGWTGPIGGTAEVITFWLSRQLFDKYSVTFLMTLAYLSFMFRALVYTCLTSYETKSIIVALLLQNINGFAYALVWSTAVAQVDGFFPVEQRSIAQGILASSFSGLGYGIGCVLGGYIYSVYGFIRLFQTSIAICSISLIVFLSGRR</sequence>
<dbReference type="Gene3D" id="1.20.1250.20">
    <property type="entry name" value="MFS general substrate transporter like domains"/>
    <property type="match status" value="2"/>
</dbReference>
<dbReference type="SUPFAM" id="SSF103473">
    <property type="entry name" value="MFS general substrate transporter"/>
    <property type="match status" value="1"/>
</dbReference>
<feature type="transmembrane region" description="Helical" evidence="7">
    <location>
        <begin position="474"/>
        <end position="493"/>
    </location>
</feature>
<keyword evidence="5 7" id="KW-0472">Membrane</keyword>
<dbReference type="EMBL" id="JAEPRD010000129">
    <property type="protein sequence ID" value="KAG2197418.1"/>
    <property type="molecule type" value="Genomic_DNA"/>
</dbReference>
<dbReference type="PANTHER" id="PTHR16172:SF41">
    <property type="entry name" value="MAJOR FACILITATOR SUPERFAMILY DOMAIN-CONTAINING PROTEIN 6-LIKE"/>
    <property type="match status" value="1"/>
</dbReference>
<evidence type="ECO:0000256" key="3">
    <source>
        <dbReference type="ARBA" id="ARBA00022692"/>
    </source>
</evidence>
<dbReference type="GO" id="GO:0016020">
    <property type="term" value="C:membrane"/>
    <property type="evidence" value="ECO:0007669"/>
    <property type="project" value="UniProtKB-SubCell"/>
</dbReference>
<feature type="transmembrane region" description="Helical" evidence="7">
    <location>
        <begin position="41"/>
        <end position="62"/>
    </location>
</feature>
<dbReference type="InterPro" id="IPR036259">
    <property type="entry name" value="MFS_trans_sf"/>
</dbReference>
<evidence type="ECO:0000256" key="6">
    <source>
        <dbReference type="SAM" id="MobiDB-lite"/>
    </source>
</evidence>
<feature type="transmembrane region" description="Helical" evidence="7">
    <location>
        <begin position="408"/>
        <end position="426"/>
    </location>
</feature>
<feature type="transmembrane region" description="Helical" evidence="7">
    <location>
        <begin position="12"/>
        <end position="34"/>
    </location>
</feature>
<dbReference type="PROSITE" id="PS50850">
    <property type="entry name" value="MFS"/>
    <property type="match status" value="1"/>
</dbReference>
<proteinExistence type="inferred from homology"/>
<evidence type="ECO:0000259" key="8">
    <source>
        <dbReference type="PROSITE" id="PS50850"/>
    </source>
</evidence>
<protein>
    <recommendedName>
        <fullName evidence="8">Major facilitator superfamily (MFS) profile domain-containing protein</fullName>
    </recommendedName>
</protein>
<feature type="transmembrane region" description="Helical" evidence="7">
    <location>
        <begin position="315"/>
        <end position="339"/>
    </location>
</feature>
<dbReference type="InterPro" id="IPR051717">
    <property type="entry name" value="MFS_MFSD6"/>
</dbReference>
<gene>
    <name evidence="9" type="ORF">INT47_005671</name>
</gene>
<dbReference type="InterPro" id="IPR024989">
    <property type="entry name" value="MFS_assoc_dom"/>
</dbReference>
<organism evidence="9 10">
    <name type="scientific">Mucor saturninus</name>
    <dbReference type="NCBI Taxonomy" id="64648"/>
    <lineage>
        <taxon>Eukaryota</taxon>
        <taxon>Fungi</taxon>
        <taxon>Fungi incertae sedis</taxon>
        <taxon>Mucoromycota</taxon>
        <taxon>Mucoromycotina</taxon>
        <taxon>Mucoromycetes</taxon>
        <taxon>Mucorales</taxon>
        <taxon>Mucorineae</taxon>
        <taxon>Mucoraceae</taxon>
        <taxon>Mucor</taxon>
    </lineage>
</organism>
<feature type="transmembrane region" description="Helical" evidence="7">
    <location>
        <begin position="377"/>
        <end position="396"/>
    </location>
</feature>
<comment type="caution">
    <text evidence="9">The sequence shown here is derived from an EMBL/GenBank/DDBJ whole genome shotgun (WGS) entry which is preliminary data.</text>
</comment>
<evidence type="ECO:0000313" key="10">
    <source>
        <dbReference type="Proteomes" id="UP000603453"/>
    </source>
</evidence>
<evidence type="ECO:0000256" key="1">
    <source>
        <dbReference type="ARBA" id="ARBA00004141"/>
    </source>
</evidence>
<feature type="transmembrane region" description="Helical" evidence="7">
    <location>
        <begin position="351"/>
        <end position="370"/>
    </location>
</feature>
<accession>A0A8H7QRG5</accession>
<name>A0A8H7QRG5_9FUNG</name>
<evidence type="ECO:0000256" key="7">
    <source>
        <dbReference type="SAM" id="Phobius"/>
    </source>
</evidence>
<feature type="compositionally biased region" description="Basic and acidic residues" evidence="6">
    <location>
        <begin position="218"/>
        <end position="229"/>
    </location>
</feature>
<keyword evidence="3 7" id="KW-0812">Transmembrane</keyword>
<keyword evidence="10" id="KW-1185">Reference proteome</keyword>
<dbReference type="Proteomes" id="UP000603453">
    <property type="component" value="Unassembled WGS sequence"/>
</dbReference>
<feature type="transmembrane region" description="Helical" evidence="7">
    <location>
        <begin position="139"/>
        <end position="159"/>
    </location>
</feature>
<feature type="transmembrane region" description="Helical" evidence="7">
    <location>
        <begin position="74"/>
        <end position="95"/>
    </location>
</feature>
<evidence type="ECO:0000313" key="9">
    <source>
        <dbReference type="EMBL" id="KAG2197418.1"/>
    </source>
</evidence>
<evidence type="ECO:0000256" key="2">
    <source>
        <dbReference type="ARBA" id="ARBA00005241"/>
    </source>
</evidence>
<evidence type="ECO:0000256" key="4">
    <source>
        <dbReference type="ARBA" id="ARBA00022989"/>
    </source>
</evidence>